<reference evidence="1" key="1">
    <citation type="submission" date="2021-03" db="EMBL/GenBank/DDBJ databases">
        <title>Genomic Encyclopedia of Type Strains, Phase IV (KMG-IV): sequencing the most valuable type-strain genomes for metagenomic binning, comparative biology and taxonomic classification.</title>
        <authorList>
            <person name="Goeker M."/>
        </authorList>
    </citation>
    <scope>NUCLEOTIDE SEQUENCE</scope>
    <source>
        <strain evidence="1">DSM 101588</strain>
    </source>
</reference>
<dbReference type="EMBL" id="JAGGLT010000002">
    <property type="protein sequence ID" value="MBP2070776.1"/>
    <property type="molecule type" value="Genomic_DNA"/>
</dbReference>
<comment type="caution">
    <text evidence="1">The sequence shown here is derived from an EMBL/GenBank/DDBJ whole genome shotgun (WGS) entry which is preliminary data.</text>
</comment>
<evidence type="ECO:0000313" key="1">
    <source>
        <dbReference type="EMBL" id="MBP2070776.1"/>
    </source>
</evidence>
<accession>A0ABS4NAT8</accession>
<name>A0ABS4NAT8_9THEO</name>
<dbReference type="RefSeq" id="WP_209452750.1">
    <property type="nucleotide sequence ID" value="NZ_JAGGLT010000002.1"/>
</dbReference>
<sequence>MFNEIEEINQEKLTNHLNKKVKKSKQRKQKLASKYKHLQVKAPWWIKSMKPWKRNYINSGKYRFYARRKARRWYNNINKADKINNTSYKKIYDVWWTIF</sequence>
<gene>
    <name evidence="1" type="ORF">J2Z80_000274</name>
</gene>
<protein>
    <submittedName>
        <fullName evidence="1">Uncharacterized protein</fullName>
    </submittedName>
</protein>
<dbReference type="Proteomes" id="UP001166402">
    <property type="component" value="Unassembled WGS sequence"/>
</dbReference>
<evidence type="ECO:0000313" key="2">
    <source>
        <dbReference type="Proteomes" id="UP001166402"/>
    </source>
</evidence>
<proteinExistence type="predicted"/>
<organism evidence="1 2">
    <name type="scientific">Thermoanaerobacterium butyriciformans</name>
    <dbReference type="NCBI Taxonomy" id="1702242"/>
    <lineage>
        <taxon>Bacteria</taxon>
        <taxon>Bacillati</taxon>
        <taxon>Bacillota</taxon>
        <taxon>Clostridia</taxon>
        <taxon>Thermoanaerobacterales</taxon>
        <taxon>Thermoanaerobacteraceae</taxon>
        <taxon>Thermoanaerobacterium</taxon>
    </lineage>
</organism>
<keyword evidence="2" id="KW-1185">Reference proteome</keyword>